<sequence length="55" mass="6718">MSIPLNVKEYKDKEQDYKKYLDKVLSLINKDNKEVDERFGRTNNYQINMSLYKKQ</sequence>
<protein>
    <submittedName>
        <fullName evidence="1">Uncharacterized protein</fullName>
    </submittedName>
</protein>
<proteinExistence type="predicted"/>
<name>A0A6C0CBU2_9ZZZZ</name>
<accession>A0A6C0CBU2</accession>
<dbReference type="EMBL" id="MN739391">
    <property type="protein sequence ID" value="QHT02186.1"/>
    <property type="molecule type" value="Genomic_DNA"/>
</dbReference>
<reference evidence="1" key="1">
    <citation type="journal article" date="2020" name="Nature">
        <title>Giant virus diversity and host interactions through global metagenomics.</title>
        <authorList>
            <person name="Schulz F."/>
            <person name="Roux S."/>
            <person name="Paez-Espino D."/>
            <person name="Jungbluth S."/>
            <person name="Walsh D.A."/>
            <person name="Denef V.J."/>
            <person name="McMahon K.D."/>
            <person name="Konstantinidis K.T."/>
            <person name="Eloe-Fadrosh E.A."/>
            <person name="Kyrpides N.C."/>
            <person name="Woyke T."/>
        </authorList>
    </citation>
    <scope>NUCLEOTIDE SEQUENCE</scope>
    <source>
        <strain evidence="1">GVMAG-M-3300020565-3</strain>
    </source>
</reference>
<evidence type="ECO:0000313" key="1">
    <source>
        <dbReference type="EMBL" id="QHT02186.1"/>
    </source>
</evidence>
<organism evidence="1">
    <name type="scientific">viral metagenome</name>
    <dbReference type="NCBI Taxonomy" id="1070528"/>
    <lineage>
        <taxon>unclassified sequences</taxon>
        <taxon>metagenomes</taxon>
        <taxon>organismal metagenomes</taxon>
    </lineage>
</organism>
<dbReference type="AlphaFoldDB" id="A0A6C0CBU2"/>